<dbReference type="OrthoDB" id="6776738at2759"/>
<organism evidence="3">
    <name type="scientific">Harpegnathos saltator</name>
    <name type="common">Jerdon's jumping ant</name>
    <dbReference type="NCBI Taxonomy" id="610380"/>
    <lineage>
        <taxon>Eukaryota</taxon>
        <taxon>Metazoa</taxon>
        <taxon>Ecdysozoa</taxon>
        <taxon>Arthropoda</taxon>
        <taxon>Hexapoda</taxon>
        <taxon>Insecta</taxon>
        <taxon>Pterygota</taxon>
        <taxon>Neoptera</taxon>
        <taxon>Endopterygota</taxon>
        <taxon>Hymenoptera</taxon>
        <taxon>Apocrita</taxon>
        <taxon>Aculeata</taxon>
        <taxon>Formicoidea</taxon>
        <taxon>Formicidae</taxon>
        <taxon>Ponerinae</taxon>
        <taxon>Ponerini</taxon>
        <taxon>Harpegnathos</taxon>
    </lineage>
</organism>
<proteinExistence type="predicted"/>
<gene>
    <name evidence="2" type="ORF">EAI_15885</name>
</gene>
<feature type="compositionally biased region" description="Basic and acidic residues" evidence="1">
    <location>
        <begin position="873"/>
        <end position="884"/>
    </location>
</feature>
<evidence type="ECO:0000256" key="1">
    <source>
        <dbReference type="SAM" id="MobiDB-lite"/>
    </source>
</evidence>
<keyword evidence="3" id="KW-1185">Reference proteome</keyword>
<evidence type="ECO:0000313" key="3">
    <source>
        <dbReference type="Proteomes" id="UP000008237"/>
    </source>
</evidence>
<sequence length="1062" mass="121460">MGIIFEHVYEESVHMYTLLCTYIFRFQGIESESNYLSFENPAFITLHRLCAVHYTNEMYREAMTASALNILLTYDTQFRKASDMWVNIKKKCASEEIAKLTVLECLRNDETKISEMGFTIDFSKYDLIQLCLHEARTLVKENIAFANGASAVLQELEKLKPSNRQYTQAIQLLGHYLLGSEYDSSVLKYHKKAISHLSSNSVASLCLKVNLAFFTFIEELHIMNKQTLVEMENTRFALFASKLPEVYETKSPTVVPAYTMLNIKKDSSLMASLQECLEKWNQLIQHNILSEVIENWEPGLVLRILITFGEYCRIYRHEKCEAEAWVLAHRLASKIGDCCTIIYITGRSISLRQINYDWIATAKEYATKYKDSKDENIISAIAIFWISLADFYFHCGKCDEAKKLLNDARNLPGISFFTNTSIYLFSLDVIICNCNLYEDNINHEDYSSYIVESLYAMINLSQNLSTETWKRQAIYLFSYDVLFTATVNLSLRVNHMLSFREISAHLVQRVKSAQSLGAVMRTAELLKSLCYIDLSRTKLDDCEVKLQGLEHMLDIETFQLSMNAKPNSEASAYLAVSPARIVDPVRDVPQRDASPVLGKKVFDMPKFTLHEKCDCYKCKNVSYRYLVFIATYIRAQLYALQCHNKLAFDHFYGALKIRQKLFAEEQTVLPESQSCDETGARRFSWQARSYITDYVQLLIDFSYFLETNVASKQQDASDIANLAISICRKYKLERHPVYISAEEIMLNNAFQTMLKSPNYLDFMVPQMRDIDISKYMRASSDSSTCVTPAIHDRYVKKPASIRRKKNPVILNLDKINMFLSDDEDVDTSSSPVAYSTRESKLTREKTVKRKLLKDDLSDDASSKSESVSIGTKSTKDRTRKDSNTRIKGQSMKDIMCDVVCSIPDIGKNVMDLIEEDAPATMENVNKLIEQMENLKVNSSTTQRTRKVKRTNESTIANYNKNVNQAVELLKNLAMGEKTNVSTDLEVEKSNRLLAQDKKITEEYDGKTLTVKTLEQKNADNISTPSTSQSKIKQCSSTKLMVNNDVTGVRTRSSLRKSGKKPS</sequence>
<reference evidence="2 3" key="1">
    <citation type="journal article" date="2010" name="Science">
        <title>Genomic comparison of the ants Camponotus floridanus and Harpegnathos saltator.</title>
        <authorList>
            <person name="Bonasio R."/>
            <person name="Zhang G."/>
            <person name="Ye C."/>
            <person name="Mutti N.S."/>
            <person name="Fang X."/>
            <person name="Qin N."/>
            <person name="Donahue G."/>
            <person name="Yang P."/>
            <person name="Li Q."/>
            <person name="Li C."/>
            <person name="Zhang P."/>
            <person name="Huang Z."/>
            <person name="Berger S.L."/>
            <person name="Reinberg D."/>
            <person name="Wang J."/>
            <person name="Liebig J."/>
        </authorList>
    </citation>
    <scope>NUCLEOTIDE SEQUENCE [LARGE SCALE GENOMIC DNA]</scope>
    <source>
        <strain evidence="2 3">R22 G/1</strain>
    </source>
</reference>
<dbReference type="STRING" id="610380.E2BN25"/>
<protein>
    <submittedName>
        <fullName evidence="2">Uncharacterized protein</fullName>
    </submittedName>
</protein>
<accession>E2BN25</accession>
<dbReference type="Proteomes" id="UP000008237">
    <property type="component" value="Unassembled WGS sequence"/>
</dbReference>
<dbReference type="InParanoid" id="E2BN25"/>
<dbReference type="EMBL" id="GL449382">
    <property type="protein sequence ID" value="EFN82929.1"/>
    <property type="molecule type" value="Genomic_DNA"/>
</dbReference>
<evidence type="ECO:0000313" key="2">
    <source>
        <dbReference type="EMBL" id="EFN82929.1"/>
    </source>
</evidence>
<dbReference type="OMA" id="MYREAMT"/>
<dbReference type="AlphaFoldDB" id="E2BN25"/>
<feature type="region of interest" description="Disordered" evidence="1">
    <location>
        <begin position="856"/>
        <end position="886"/>
    </location>
</feature>
<name>E2BN25_HARSA</name>